<proteinExistence type="predicted"/>
<dbReference type="Pfam" id="PF07561">
    <property type="entry name" value="DUF1540"/>
    <property type="match status" value="2"/>
</dbReference>
<feature type="domain" description="DUF1540" evidence="1">
    <location>
        <begin position="80"/>
        <end position="118"/>
    </location>
</feature>
<evidence type="ECO:0000313" key="2">
    <source>
        <dbReference type="EMBL" id="MCY6371251.1"/>
    </source>
</evidence>
<sequence length="121" mass="13077">MDTKLSCSAGNCVHNINGLCAAREIQVTGLTATTSNATQCNTFAERNFKNAFTNLANMNVVGEAKQLFARNSSVEMSPKIACDAQNCLYNKNKICNASSVQINGLQAQTSELTQCETFRQS</sequence>
<comment type="caution">
    <text evidence="2">The sequence shown here is derived from an EMBL/GenBank/DDBJ whole genome shotgun (WGS) entry which is preliminary data.</text>
</comment>
<dbReference type="Proteomes" id="UP001079657">
    <property type="component" value="Unassembled WGS sequence"/>
</dbReference>
<protein>
    <submittedName>
        <fullName evidence="2">DUF1540 domain-containing protein</fullName>
    </submittedName>
</protein>
<evidence type="ECO:0000313" key="3">
    <source>
        <dbReference type="Proteomes" id="UP001079657"/>
    </source>
</evidence>
<gene>
    <name evidence="2" type="ORF">OXH55_11445</name>
</gene>
<dbReference type="RefSeq" id="WP_268050122.1">
    <property type="nucleotide sequence ID" value="NZ_JAPQES010000004.1"/>
</dbReference>
<evidence type="ECO:0000259" key="1">
    <source>
        <dbReference type="Pfam" id="PF07561"/>
    </source>
</evidence>
<accession>A0ABT4CT79</accession>
<dbReference type="EMBL" id="JAPQES010000004">
    <property type="protein sequence ID" value="MCY6371251.1"/>
    <property type="molecule type" value="Genomic_DNA"/>
</dbReference>
<dbReference type="InterPro" id="IPR011437">
    <property type="entry name" value="DUF1540"/>
</dbReference>
<name>A0ABT4CT79_9CLOT</name>
<reference evidence="2" key="1">
    <citation type="submission" date="2022-12" db="EMBL/GenBank/DDBJ databases">
        <authorList>
            <person name="Wang J."/>
        </authorList>
    </citation>
    <scope>NUCLEOTIDE SEQUENCE</scope>
    <source>
        <strain evidence="2">HY-42-06</strain>
    </source>
</reference>
<organism evidence="2 3">
    <name type="scientific">Clostridium ganghwense</name>
    <dbReference type="NCBI Taxonomy" id="312089"/>
    <lineage>
        <taxon>Bacteria</taxon>
        <taxon>Bacillati</taxon>
        <taxon>Bacillota</taxon>
        <taxon>Clostridia</taxon>
        <taxon>Eubacteriales</taxon>
        <taxon>Clostridiaceae</taxon>
        <taxon>Clostridium</taxon>
    </lineage>
</organism>
<keyword evidence="3" id="KW-1185">Reference proteome</keyword>
<feature type="domain" description="DUF1540" evidence="1">
    <location>
        <begin position="6"/>
        <end position="43"/>
    </location>
</feature>